<reference evidence="2" key="1">
    <citation type="submission" date="2016-10" db="EMBL/GenBank/DDBJ databases">
        <authorList>
            <person name="Varghese N."/>
            <person name="Submissions S."/>
        </authorList>
    </citation>
    <scope>NUCLEOTIDE SEQUENCE [LARGE SCALE GENOMIC DNA]</scope>
    <source>
        <strain evidence="2">DSM 45245</strain>
    </source>
</reference>
<gene>
    <name evidence="1" type="ORF">SAMN05444365_1011090</name>
</gene>
<proteinExistence type="predicted"/>
<accession>A0A1H3I3M5</accession>
<keyword evidence="2" id="KW-1185">Reference proteome</keyword>
<sequence>MVAKILDALFEPTRRYVGRHRAPEAWRSAETADGRRRAA</sequence>
<organism evidence="1 2">
    <name type="scientific">Micromonospora pattaloongensis</name>
    <dbReference type="NCBI Taxonomy" id="405436"/>
    <lineage>
        <taxon>Bacteria</taxon>
        <taxon>Bacillati</taxon>
        <taxon>Actinomycetota</taxon>
        <taxon>Actinomycetes</taxon>
        <taxon>Micromonosporales</taxon>
        <taxon>Micromonosporaceae</taxon>
        <taxon>Micromonospora</taxon>
    </lineage>
</organism>
<evidence type="ECO:0000313" key="2">
    <source>
        <dbReference type="Proteomes" id="UP000242415"/>
    </source>
</evidence>
<name>A0A1H3I3M5_9ACTN</name>
<protein>
    <submittedName>
        <fullName evidence="1">Uncharacterized protein</fullName>
    </submittedName>
</protein>
<dbReference type="AlphaFoldDB" id="A0A1H3I3M5"/>
<dbReference type="EMBL" id="FNPH01000001">
    <property type="protein sequence ID" value="SDY21769.1"/>
    <property type="molecule type" value="Genomic_DNA"/>
</dbReference>
<evidence type="ECO:0000313" key="1">
    <source>
        <dbReference type="EMBL" id="SDY21769.1"/>
    </source>
</evidence>
<dbReference type="Proteomes" id="UP000242415">
    <property type="component" value="Unassembled WGS sequence"/>
</dbReference>